<sequence>MSENDGGTRWIAQLMDTNEDDLPDALHRLWATFQLHQLDSLAAQKTTQAAELEARSAVLSAQAEAHKSEAAALRLGAAKSYEEAASIRLLRARRDLEAWPPKEKKC</sequence>
<gene>
    <name evidence="2" type="ORF">ACET3X_008504</name>
</gene>
<reference evidence="2 3" key="1">
    <citation type="submission" date="2024-09" db="EMBL/GenBank/DDBJ databases">
        <title>T2T genomes of carrot and Alternaria dauci and their utility for understanding host-pathogen interaction during carrot leaf blight disease.</title>
        <authorList>
            <person name="Liu W."/>
            <person name="Xu S."/>
            <person name="Ou C."/>
            <person name="Liu X."/>
            <person name="Zhuang F."/>
            <person name="Deng X.W."/>
        </authorList>
    </citation>
    <scope>NUCLEOTIDE SEQUENCE [LARGE SCALE GENOMIC DNA]</scope>
    <source>
        <strain evidence="2 3">A2016</strain>
    </source>
</reference>
<dbReference type="EMBL" id="JBHGVX010000008">
    <property type="protein sequence ID" value="KAL1793522.1"/>
    <property type="molecule type" value="Genomic_DNA"/>
</dbReference>
<protein>
    <submittedName>
        <fullName evidence="2">Uncharacterized protein</fullName>
    </submittedName>
</protein>
<keyword evidence="3" id="KW-1185">Reference proteome</keyword>
<accession>A0ABR3UAJ4</accession>
<dbReference type="GeneID" id="96088826"/>
<name>A0ABR3UAJ4_9PLEO</name>
<organism evidence="2 3">
    <name type="scientific">Alternaria dauci</name>
    <dbReference type="NCBI Taxonomy" id="48095"/>
    <lineage>
        <taxon>Eukaryota</taxon>
        <taxon>Fungi</taxon>
        <taxon>Dikarya</taxon>
        <taxon>Ascomycota</taxon>
        <taxon>Pezizomycotina</taxon>
        <taxon>Dothideomycetes</taxon>
        <taxon>Pleosporomycetidae</taxon>
        <taxon>Pleosporales</taxon>
        <taxon>Pleosporineae</taxon>
        <taxon>Pleosporaceae</taxon>
        <taxon>Alternaria</taxon>
        <taxon>Alternaria sect. Porri</taxon>
    </lineage>
</organism>
<evidence type="ECO:0000313" key="2">
    <source>
        <dbReference type="EMBL" id="KAL1793522.1"/>
    </source>
</evidence>
<dbReference type="RefSeq" id="XP_069304106.1">
    <property type="nucleotide sequence ID" value="XM_069454685.1"/>
</dbReference>
<evidence type="ECO:0000256" key="1">
    <source>
        <dbReference type="SAM" id="Coils"/>
    </source>
</evidence>
<comment type="caution">
    <text evidence="2">The sequence shown here is derived from an EMBL/GenBank/DDBJ whole genome shotgun (WGS) entry which is preliminary data.</text>
</comment>
<proteinExistence type="predicted"/>
<keyword evidence="1" id="KW-0175">Coiled coil</keyword>
<dbReference type="Proteomes" id="UP001578633">
    <property type="component" value="Chromosome 8"/>
</dbReference>
<evidence type="ECO:0000313" key="3">
    <source>
        <dbReference type="Proteomes" id="UP001578633"/>
    </source>
</evidence>
<feature type="coiled-coil region" evidence="1">
    <location>
        <begin position="35"/>
        <end position="69"/>
    </location>
</feature>